<reference evidence="3" key="1">
    <citation type="journal article" date="2013" name="Stand. Genomic Sci.">
        <title>Complete genome sequence of Desulfocapsa sulfexigens, a marine deltaproteobacterium specialized in disproportionating inorganic sulfur compounds.</title>
        <authorList>
            <person name="Finster K.W."/>
            <person name="Kjeldsen K.U."/>
            <person name="Kube M."/>
            <person name="Reinhardt R."/>
            <person name="Mussmann M."/>
            <person name="Amann R."/>
            <person name="Schreiber L."/>
        </authorList>
    </citation>
    <scope>NUCLEOTIDE SEQUENCE [LARGE SCALE GENOMIC DNA]</scope>
    <source>
        <strain evidence="3">DSM 10523 / SB164P1</strain>
    </source>
</reference>
<gene>
    <name evidence="2" type="ordered locus">UWK_02280</name>
</gene>
<keyword evidence="1" id="KW-1133">Transmembrane helix</keyword>
<organism evidence="2 3">
    <name type="scientific">Desulfocapsa sulfexigens (strain DSM 10523 / SB164P1)</name>
    <dbReference type="NCBI Taxonomy" id="1167006"/>
    <lineage>
        <taxon>Bacteria</taxon>
        <taxon>Pseudomonadati</taxon>
        <taxon>Thermodesulfobacteriota</taxon>
        <taxon>Desulfobulbia</taxon>
        <taxon>Desulfobulbales</taxon>
        <taxon>Desulfocapsaceae</taxon>
        <taxon>Desulfocapsa</taxon>
    </lineage>
</organism>
<keyword evidence="1" id="KW-0812">Transmembrane</keyword>
<dbReference type="InterPro" id="IPR012902">
    <property type="entry name" value="N_methyl_site"/>
</dbReference>
<feature type="transmembrane region" description="Helical" evidence="1">
    <location>
        <begin position="12"/>
        <end position="34"/>
    </location>
</feature>
<dbReference type="RefSeq" id="WP_015404508.1">
    <property type="nucleotide sequence ID" value="NC_020304.1"/>
</dbReference>
<sequence>MAGKITNTKGFTLVEIVVTLAIGAILMGAAMVAYKQISTVHVIQTDLDKMITFLQDKRLKAFTQKTPIIITVATNQLTNDLDTDLVDMNNDFTGSAGTFTINSRGLFNVGGFIRLTTPITEYSCINIANSSVREGKWNVATSSCDAK</sequence>
<dbReference type="eggNOG" id="COG4970">
    <property type="taxonomic scope" value="Bacteria"/>
</dbReference>
<dbReference type="KEGG" id="dsf:UWK_02280"/>
<evidence type="ECO:0000313" key="2">
    <source>
        <dbReference type="EMBL" id="AGF78820.1"/>
    </source>
</evidence>
<keyword evidence="3" id="KW-1185">Reference proteome</keyword>
<proteinExistence type="predicted"/>
<accession>M1PGQ4</accession>
<dbReference type="PROSITE" id="PS00409">
    <property type="entry name" value="PROKAR_NTER_METHYL"/>
    <property type="match status" value="1"/>
</dbReference>
<dbReference type="NCBIfam" id="TIGR02532">
    <property type="entry name" value="IV_pilin_GFxxxE"/>
    <property type="match status" value="1"/>
</dbReference>
<dbReference type="SUPFAM" id="SSF54523">
    <property type="entry name" value="Pili subunits"/>
    <property type="match status" value="1"/>
</dbReference>
<dbReference type="AlphaFoldDB" id="M1PGQ4"/>
<dbReference type="InterPro" id="IPR045584">
    <property type="entry name" value="Pilin-like"/>
</dbReference>
<dbReference type="OrthoDB" id="5296638at2"/>
<dbReference type="EMBL" id="CP003985">
    <property type="protein sequence ID" value="AGF78820.1"/>
    <property type="molecule type" value="Genomic_DNA"/>
</dbReference>
<dbReference type="Proteomes" id="UP000011721">
    <property type="component" value="Chromosome"/>
</dbReference>
<dbReference type="HOGENOM" id="CLU_1765085_0_0_7"/>
<dbReference type="STRING" id="1167006.UWK_02280"/>
<evidence type="ECO:0000256" key="1">
    <source>
        <dbReference type="SAM" id="Phobius"/>
    </source>
</evidence>
<name>M1PGQ4_DESSD</name>
<evidence type="ECO:0000313" key="3">
    <source>
        <dbReference type="Proteomes" id="UP000011721"/>
    </source>
</evidence>
<protein>
    <submittedName>
        <fullName evidence="2">Prepilin-type N-terminal cleavage/methylation domain-containing protein</fullName>
    </submittedName>
</protein>
<dbReference type="Pfam" id="PF07963">
    <property type="entry name" value="N_methyl"/>
    <property type="match status" value="1"/>
</dbReference>
<keyword evidence="1" id="KW-0472">Membrane</keyword>